<reference evidence="8" key="1">
    <citation type="submission" date="2019-03" db="EMBL/GenBank/DDBJ databases">
        <authorList>
            <person name="Danneels B."/>
        </authorList>
    </citation>
    <scope>NUCLEOTIDE SEQUENCE</scope>
</reference>
<evidence type="ECO:0000256" key="1">
    <source>
        <dbReference type="SAM" id="MobiDB-lite"/>
    </source>
</evidence>
<protein>
    <submittedName>
        <fullName evidence="8">Uncharacterized protein</fullName>
    </submittedName>
</protein>
<evidence type="ECO:0000313" key="7">
    <source>
        <dbReference type="EMBL" id="VFR91870.1"/>
    </source>
</evidence>
<dbReference type="EMBL" id="CAADII010000072">
    <property type="protein sequence ID" value="VFR57126.1"/>
    <property type="molecule type" value="Genomic_DNA"/>
</dbReference>
<evidence type="ECO:0000313" key="5">
    <source>
        <dbReference type="EMBL" id="VFR79406.1"/>
    </source>
</evidence>
<dbReference type="EMBL" id="CAADIO010000024">
    <property type="protein sequence ID" value="VFR90866.1"/>
    <property type="molecule type" value="Genomic_DNA"/>
</dbReference>
<accession>A0A484Y3N4</accession>
<evidence type="ECO:0000313" key="8">
    <source>
        <dbReference type="EMBL" id="VFS31080.1"/>
    </source>
</evidence>
<dbReference type="EMBL" id="CAADID010000034">
    <property type="protein sequence ID" value="VFR79406.1"/>
    <property type="molecule type" value="Genomic_DNA"/>
</dbReference>
<name>A0A484Y3N4_9ZZZZ</name>
<dbReference type="AlphaFoldDB" id="A0A484Y3N4"/>
<dbReference type="EMBL" id="CAADIK010000018">
    <property type="protein sequence ID" value="VFR67619.1"/>
    <property type="molecule type" value="Genomic_DNA"/>
</dbReference>
<dbReference type="EMBL" id="CAADIP010000029">
    <property type="protein sequence ID" value="VFR91870.1"/>
    <property type="molecule type" value="Genomic_DNA"/>
</dbReference>
<dbReference type="EMBL" id="CAADIG010000027">
    <property type="protein sequence ID" value="VFR50817.1"/>
    <property type="molecule type" value="Genomic_DNA"/>
</dbReference>
<evidence type="ECO:0000313" key="4">
    <source>
        <dbReference type="EMBL" id="VFR67619.1"/>
    </source>
</evidence>
<feature type="region of interest" description="Disordered" evidence="1">
    <location>
        <begin position="1"/>
        <end position="37"/>
    </location>
</feature>
<dbReference type="EMBL" id="CAADIZ010000060">
    <property type="protein sequence ID" value="VFS31080.1"/>
    <property type="molecule type" value="Genomic_DNA"/>
</dbReference>
<proteinExistence type="predicted"/>
<evidence type="ECO:0000313" key="6">
    <source>
        <dbReference type="EMBL" id="VFR90866.1"/>
    </source>
</evidence>
<organism evidence="8">
    <name type="scientific">plant metagenome</name>
    <dbReference type="NCBI Taxonomy" id="1297885"/>
    <lineage>
        <taxon>unclassified sequences</taxon>
        <taxon>metagenomes</taxon>
        <taxon>organismal metagenomes</taxon>
    </lineage>
</organism>
<sequence>MELQASRSPRRRANCPVPSPILRGEPVDPINLLSSSG</sequence>
<evidence type="ECO:0000313" key="2">
    <source>
        <dbReference type="EMBL" id="VFR50817.1"/>
    </source>
</evidence>
<gene>
    <name evidence="2" type="ORF">ANT2_3226</name>
    <name evidence="5" type="ORF">ANT3_3229</name>
    <name evidence="3" type="ORF">BRI6_3374</name>
    <name evidence="4" type="ORF">BRI9_3436</name>
    <name evidence="7" type="ORF">IVO3_3431</name>
    <name evidence="6" type="ORF">RAN3_3246</name>
    <name evidence="8" type="ORF">RAN7_3407</name>
</gene>
<evidence type="ECO:0000313" key="3">
    <source>
        <dbReference type="EMBL" id="VFR57126.1"/>
    </source>
</evidence>